<name>A0ACC0HWC6_9ERIC</name>
<dbReference type="Proteomes" id="UP001060215">
    <property type="component" value="Chromosome 2"/>
</dbReference>
<dbReference type="EMBL" id="CM045759">
    <property type="protein sequence ID" value="KAI8017285.1"/>
    <property type="molecule type" value="Genomic_DNA"/>
</dbReference>
<reference evidence="1 2" key="1">
    <citation type="journal article" date="2022" name="Plant J.">
        <title>Chromosome-level genome of Camellia lanceoleosa provides a valuable resource for understanding genome evolution and self-incompatibility.</title>
        <authorList>
            <person name="Gong W."/>
            <person name="Xiao S."/>
            <person name="Wang L."/>
            <person name="Liao Z."/>
            <person name="Chang Y."/>
            <person name="Mo W."/>
            <person name="Hu G."/>
            <person name="Li W."/>
            <person name="Zhao G."/>
            <person name="Zhu H."/>
            <person name="Hu X."/>
            <person name="Ji K."/>
            <person name="Xiang X."/>
            <person name="Song Q."/>
            <person name="Yuan D."/>
            <person name="Jin S."/>
            <person name="Zhang L."/>
        </authorList>
    </citation>
    <scope>NUCLEOTIDE SEQUENCE [LARGE SCALE GENOMIC DNA]</scope>
    <source>
        <strain evidence="1">SQ_2022a</strain>
    </source>
</reference>
<evidence type="ECO:0000313" key="2">
    <source>
        <dbReference type="Proteomes" id="UP001060215"/>
    </source>
</evidence>
<organism evidence="1 2">
    <name type="scientific">Camellia lanceoleosa</name>
    <dbReference type="NCBI Taxonomy" id="1840588"/>
    <lineage>
        <taxon>Eukaryota</taxon>
        <taxon>Viridiplantae</taxon>
        <taxon>Streptophyta</taxon>
        <taxon>Embryophyta</taxon>
        <taxon>Tracheophyta</taxon>
        <taxon>Spermatophyta</taxon>
        <taxon>Magnoliopsida</taxon>
        <taxon>eudicotyledons</taxon>
        <taxon>Gunneridae</taxon>
        <taxon>Pentapetalae</taxon>
        <taxon>asterids</taxon>
        <taxon>Ericales</taxon>
        <taxon>Theaceae</taxon>
        <taxon>Camellia</taxon>
    </lineage>
</organism>
<sequence length="42" mass="4808">MLRNGLNASEKFAPSMSCPFPQMMRDFQLAWVAILFISLLTM</sequence>
<comment type="caution">
    <text evidence="1">The sequence shown here is derived from an EMBL/GenBank/DDBJ whole genome shotgun (WGS) entry which is preliminary data.</text>
</comment>
<accession>A0ACC0HWC6</accession>
<evidence type="ECO:0000313" key="1">
    <source>
        <dbReference type="EMBL" id="KAI8017285.1"/>
    </source>
</evidence>
<proteinExistence type="predicted"/>
<gene>
    <name evidence="1" type="ORF">LOK49_LG04G03066</name>
</gene>
<keyword evidence="2" id="KW-1185">Reference proteome</keyword>
<protein>
    <submittedName>
        <fullName evidence="1">Uncharacterized protein</fullName>
    </submittedName>
</protein>